<reference evidence="2 3" key="1">
    <citation type="submission" date="2024-01" db="EMBL/GenBank/DDBJ databases">
        <title>Pedobacter sp. nov., isolated from oil-contaminated soil.</title>
        <authorList>
            <person name="Le N.T.T."/>
        </authorList>
    </citation>
    <scope>NUCLEOTIDE SEQUENCE [LARGE SCALE GENOMIC DNA]</scope>
    <source>
        <strain evidence="2 3">VNH31</strain>
    </source>
</reference>
<sequence>MPSLNKPNKWNWSFFRIIFLAAFLVFVGYHIFKDGNNFEDFEKGRGLFEKANSSILKNDLSTATALLNESLELGFEPANLSLGSVYLQQHDYKKAKHFLVSALKVENAERFIPNYYGKANFDLGMVYYLERNGNIAYKYFKKAQDLGFVAANEYVKLLENRENRLPKG</sequence>
<organism evidence="2 3">
    <name type="scientific">Pedobacter flavus</name>
    <dbReference type="NCBI Taxonomy" id="3113906"/>
    <lineage>
        <taxon>Bacteria</taxon>
        <taxon>Pseudomonadati</taxon>
        <taxon>Bacteroidota</taxon>
        <taxon>Sphingobacteriia</taxon>
        <taxon>Sphingobacteriales</taxon>
        <taxon>Sphingobacteriaceae</taxon>
        <taxon>Pedobacter</taxon>
    </lineage>
</organism>
<dbReference type="InterPro" id="IPR011990">
    <property type="entry name" value="TPR-like_helical_dom_sf"/>
</dbReference>
<keyword evidence="3" id="KW-1185">Reference proteome</keyword>
<dbReference type="Gene3D" id="1.25.40.10">
    <property type="entry name" value="Tetratricopeptide repeat domain"/>
    <property type="match status" value="1"/>
</dbReference>
<keyword evidence="1" id="KW-0472">Membrane</keyword>
<comment type="caution">
    <text evidence="2">The sequence shown here is derived from an EMBL/GenBank/DDBJ whole genome shotgun (WGS) entry which is preliminary data.</text>
</comment>
<evidence type="ECO:0000313" key="2">
    <source>
        <dbReference type="EMBL" id="MEE1885351.1"/>
    </source>
</evidence>
<protein>
    <recommendedName>
        <fullName evidence="4">Tetratricopeptide repeat protein</fullName>
    </recommendedName>
</protein>
<proteinExistence type="predicted"/>
<evidence type="ECO:0000256" key="1">
    <source>
        <dbReference type="SAM" id="Phobius"/>
    </source>
</evidence>
<accession>A0ABU7H283</accession>
<dbReference type="EMBL" id="JAZDQU010000002">
    <property type="protein sequence ID" value="MEE1885351.1"/>
    <property type="molecule type" value="Genomic_DNA"/>
</dbReference>
<evidence type="ECO:0008006" key="4">
    <source>
        <dbReference type="Google" id="ProtNLM"/>
    </source>
</evidence>
<keyword evidence="1" id="KW-1133">Transmembrane helix</keyword>
<gene>
    <name evidence="2" type="ORF">VRU49_07955</name>
</gene>
<feature type="transmembrane region" description="Helical" evidence="1">
    <location>
        <begin position="12"/>
        <end position="32"/>
    </location>
</feature>
<dbReference type="Proteomes" id="UP001337681">
    <property type="component" value="Unassembled WGS sequence"/>
</dbReference>
<dbReference type="RefSeq" id="WP_330146250.1">
    <property type="nucleotide sequence ID" value="NZ_JAZDQU010000002.1"/>
</dbReference>
<evidence type="ECO:0000313" key="3">
    <source>
        <dbReference type="Proteomes" id="UP001337681"/>
    </source>
</evidence>
<keyword evidence="1" id="KW-0812">Transmembrane</keyword>
<dbReference type="SUPFAM" id="SSF81901">
    <property type="entry name" value="HCP-like"/>
    <property type="match status" value="1"/>
</dbReference>
<name>A0ABU7H283_9SPHI</name>